<protein>
    <submittedName>
        <fullName evidence="6">PEP-CTERM system TPR-repeat protein PrsT</fullName>
    </submittedName>
</protein>
<organism evidence="6 7">
    <name type="scientific">Noviherbaspirillum cavernae</name>
    <dbReference type="NCBI Taxonomy" id="2320862"/>
    <lineage>
        <taxon>Bacteria</taxon>
        <taxon>Pseudomonadati</taxon>
        <taxon>Pseudomonadota</taxon>
        <taxon>Betaproteobacteria</taxon>
        <taxon>Burkholderiales</taxon>
        <taxon>Oxalobacteraceae</taxon>
        <taxon>Noviherbaspirillum</taxon>
    </lineage>
</organism>
<comment type="caution">
    <text evidence="6">The sequence shown here is derived from an EMBL/GenBank/DDBJ whole genome shotgun (WGS) entry which is preliminary data.</text>
</comment>
<keyword evidence="4" id="KW-0732">Signal</keyword>
<dbReference type="SUPFAM" id="SSF48452">
    <property type="entry name" value="TPR-like"/>
    <property type="match status" value="4"/>
</dbReference>
<feature type="repeat" description="TPR" evidence="3">
    <location>
        <begin position="203"/>
        <end position="236"/>
    </location>
</feature>
<dbReference type="InterPro" id="IPR014266">
    <property type="entry name" value="PEP-CTERM_TPR_PrsT"/>
</dbReference>
<feature type="repeat" description="TPR" evidence="3">
    <location>
        <begin position="780"/>
        <end position="813"/>
    </location>
</feature>
<dbReference type="InterPro" id="IPR018704">
    <property type="entry name" value="SecYEG/CpoB_TPR"/>
</dbReference>
<keyword evidence="1" id="KW-0677">Repeat</keyword>
<feature type="repeat" description="TPR" evidence="3">
    <location>
        <begin position="135"/>
        <end position="168"/>
    </location>
</feature>
<evidence type="ECO:0000256" key="4">
    <source>
        <dbReference type="SAM" id="SignalP"/>
    </source>
</evidence>
<dbReference type="Pfam" id="PF09976">
    <property type="entry name" value="TPR_21"/>
    <property type="match status" value="1"/>
</dbReference>
<feature type="signal peptide" evidence="4">
    <location>
        <begin position="1"/>
        <end position="27"/>
    </location>
</feature>
<dbReference type="Gene3D" id="1.25.40.10">
    <property type="entry name" value="Tetratricopeptide repeat domain"/>
    <property type="match status" value="5"/>
</dbReference>
<reference evidence="6 7" key="1">
    <citation type="submission" date="2018-09" db="EMBL/GenBank/DDBJ databases">
        <authorList>
            <person name="Zhu H."/>
        </authorList>
    </citation>
    <scope>NUCLEOTIDE SEQUENCE [LARGE SCALE GENOMIC DNA]</scope>
    <source>
        <strain evidence="6 7">K2R10-39</strain>
    </source>
</reference>
<dbReference type="EMBL" id="QYUN01000002">
    <property type="protein sequence ID" value="RJG07039.1"/>
    <property type="molecule type" value="Genomic_DNA"/>
</dbReference>
<feature type="repeat" description="TPR" evidence="3">
    <location>
        <begin position="475"/>
        <end position="508"/>
    </location>
</feature>
<sequence>MPGIANKRTRTVAIAAAVAALATGISACGKTQNAQALLAEAQQYRQKGDDKAAIIQLKNALQKNPEDAEARFLLGSVHNDAGDPQSAEKELRKAVSLGMNPDRVMSGLARALLAQGQFQKLLDETQQAAGTNGNAEILSLRGNAWLGLGKHQEARESFEQALKSKADFPNALIGLARLALGQKDFDRAIRLTEQAISANPKHAESWLFKGDILRAQGKIDAALAAYDEVLKIKPGNAAAHLVKAYVEIGAGKFNEARADIDAARKSAPDNLSASYTQALLDYSQKKHAAALESLQQVLRVAPDHMPSVLLAGAVQYALGSTQQAEQHLKKYLDSNPANLYARKLLASALLKNSQPQRAINVLGPALKDPQQDAELLLLAGESHMQVKDYGKATEYFEKAGTLSPQNAGVHTALAISKLQQGENARAVAELEKAASLDTKSAQAGILLVMTHLRLKEYDKALAAAKTMEREQPDNPIVHNLKGGVYLGKKDVASARASFEKAVSLQPTYFSAIANLGQLDVQEKKPDAARKRFEALLEKDKKNVQAMTALANLASAEGKNDEARTWLERAVSAHPDAVQPAQLLVTHHIRAGDRQTALALANKLQNTHPDHPEFLDLLAQTQFASGDKAGALDSYGNLAVLMPDSAPVQFRIAAIGIAMQNDTAATAALKKAVRLDPAFVDAQIALAGIEMRKGNHDEALSIARQVQRQQAASPAGYALEGDVLMVQKKPAAAAKAYEQALALGRNGTLMTKVHGALVQAGNTKEADLRLAQWLKEHPADSRTRMYLAELNLMTKQYKTAIAQFQAILQSDPKNAVVLNNLAWAYAQEKDPRGLEFAEKAHQLAPDNPAIMDTLGWMLVEKGDAARGLPLLQKAASLAPEALEIRYHLVLALVKSGDKPKARTELEQLLATGKSFSKLDEAKALMNQL</sequence>
<dbReference type="AlphaFoldDB" id="A0A418X3K8"/>
<keyword evidence="7" id="KW-1185">Reference proteome</keyword>
<evidence type="ECO:0000313" key="6">
    <source>
        <dbReference type="EMBL" id="RJG07039.1"/>
    </source>
</evidence>
<feature type="repeat" description="TPR" evidence="3">
    <location>
        <begin position="34"/>
        <end position="67"/>
    </location>
</feature>
<feature type="repeat" description="TPR" evidence="3">
    <location>
        <begin position="169"/>
        <end position="202"/>
    </location>
</feature>
<dbReference type="PROSITE" id="PS51257">
    <property type="entry name" value="PROKAR_LIPOPROTEIN"/>
    <property type="match status" value="1"/>
</dbReference>
<evidence type="ECO:0000259" key="5">
    <source>
        <dbReference type="Pfam" id="PF09976"/>
    </source>
</evidence>
<evidence type="ECO:0000313" key="7">
    <source>
        <dbReference type="Proteomes" id="UP000285190"/>
    </source>
</evidence>
<feature type="repeat" description="TPR" evidence="3">
    <location>
        <begin position="373"/>
        <end position="406"/>
    </location>
</feature>
<dbReference type="Proteomes" id="UP000285190">
    <property type="component" value="Unassembled WGS sequence"/>
</dbReference>
<dbReference type="InterPro" id="IPR019734">
    <property type="entry name" value="TPR_rpt"/>
</dbReference>
<dbReference type="InterPro" id="IPR051012">
    <property type="entry name" value="CellSynth/LPSAsmb/PSIAsmb"/>
</dbReference>
<feature type="domain" description="Ancillary SecYEG translocon subunit/Cell division coordinator CpoB TPR" evidence="5">
    <location>
        <begin position="30"/>
        <end position="165"/>
    </location>
</feature>
<dbReference type="PANTHER" id="PTHR45586">
    <property type="entry name" value="TPR REPEAT-CONTAINING PROTEIN PA4667"/>
    <property type="match status" value="1"/>
</dbReference>
<proteinExistence type="predicted"/>
<dbReference type="NCBIfam" id="TIGR02917">
    <property type="entry name" value="PEP_TPR_lipo"/>
    <property type="match status" value="1"/>
</dbReference>
<gene>
    <name evidence="6" type="primary">prsT</name>
    <name evidence="6" type="ORF">D3870_14460</name>
</gene>
<keyword evidence="2 3" id="KW-0802">TPR repeat</keyword>
<accession>A0A418X3K8</accession>
<evidence type="ECO:0000256" key="3">
    <source>
        <dbReference type="PROSITE-ProRule" id="PRU00339"/>
    </source>
</evidence>
<dbReference type="InterPro" id="IPR011990">
    <property type="entry name" value="TPR-like_helical_dom_sf"/>
</dbReference>
<dbReference type="Pfam" id="PF13432">
    <property type="entry name" value="TPR_16"/>
    <property type="match status" value="3"/>
</dbReference>
<dbReference type="PROSITE" id="PS50005">
    <property type="entry name" value="TPR"/>
    <property type="match status" value="7"/>
</dbReference>
<dbReference type="OrthoDB" id="5290951at2"/>
<evidence type="ECO:0000256" key="1">
    <source>
        <dbReference type="ARBA" id="ARBA00022737"/>
    </source>
</evidence>
<dbReference type="Pfam" id="PF14559">
    <property type="entry name" value="TPR_19"/>
    <property type="match status" value="5"/>
</dbReference>
<evidence type="ECO:0000256" key="2">
    <source>
        <dbReference type="ARBA" id="ARBA00022803"/>
    </source>
</evidence>
<dbReference type="SMART" id="SM00028">
    <property type="entry name" value="TPR"/>
    <property type="match status" value="19"/>
</dbReference>
<name>A0A418X3K8_9BURK</name>
<feature type="chain" id="PRO_5019108693" evidence="4">
    <location>
        <begin position="28"/>
        <end position="927"/>
    </location>
</feature>
<dbReference type="RefSeq" id="WP_119740146.1">
    <property type="nucleotide sequence ID" value="NZ_QYUN01000002.1"/>
</dbReference>
<dbReference type="PANTHER" id="PTHR45586:SF1">
    <property type="entry name" value="LIPOPOLYSACCHARIDE ASSEMBLY PROTEIN B"/>
    <property type="match status" value="1"/>
</dbReference>